<sequence length="286" mass="32760">FLRRLIDYAKKQKEEDFYLLYCVAIDRMHPRNAGVFLWVTLLIGGIITLIITVAIYGSDYDLKPSWFYFANSSIVISLIHFLIFRFFTKTENFYRFQKTLAVILSIVTIKLSLDFYIGFIIFSEGEYLSSTFRRIALVSCIGGVIFMILSSIRGIIKVRQGAFRKGGTGLYNFKENITSPFNAPLILGILLISGSLLKTFNKINYNFTKTFKLVILLLVAILLQYALAMAIPEFFLIIYCKFRFKSFIITPPKPPLQEMPRDVILAKKKPIHAKASKTAKSKKHKG</sequence>
<reference evidence="2 3" key="1">
    <citation type="journal article" date="2012" name="J. Bacteriol.">
        <title>Genome of Bacillus macauensis ZFHKF-1, a Long-Chain-Forming Bacterium.</title>
        <authorList>
            <person name="Cai L."/>
            <person name="Zhang T."/>
        </authorList>
    </citation>
    <scope>NUCLEOTIDE SEQUENCE [LARGE SCALE GENOMIC DNA]</scope>
    <source>
        <strain evidence="2 3">ZFHKF-1</strain>
    </source>
</reference>
<accession>I8AI70</accession>
<dbReference type="PATRIC" id="fig|1196324.3.peg.2138"/>
<keyword evidence="1" id="KW-0472">Membrane</keyword>
<proteinExistence type="predicted"/>
<gene>
    <name evidence="2" type="ORF">A374_10465</name>
</gene>
<feature type="transmembrane region" description="Helical" evidence="1">
    <location>
        <begin position="177"/>
        <end position="197"/>
    </location>
</feature>
<feature type="transmembrane region" description="Helical" evidence="1">
    <location>
        <begin position="100"/>
        <end position="123"/>
    </location>
</feature>
<feature type="transmembrane region" description="Helical" evidence="1">
    <location>
        <begin position="213"/>
        <end position="239"/>
    </location>
</feature>
<keyword evidence="1" id="KW-0812">Transmembrane</keyword>
<evidence type="ECO:0000313" key="3">
    <source>
        <dbReference type="Proteomes" id="UP000004080"/>
    </source>
</evidence>
<dbReference type="RefSeq" id="WP_007202177.1">
    <property type="nucleotide sequence ID" value="NZ_AKKV01000026.1"/>
</dbReference>
<keyword evidence="1" id="KW-1133">Transmembrane helix</keyword>
<dbReference type="Proteomes" id="UP000004080">
    <property type="component" value="Unassembled WGS sequence"/>
</dbReference>
<name>I8AI70_9BACL</name>
<feature type="non-terminal residue" evidence="2">
    <location>
        <position position="1"/>
    </location>
</feature>
<comment type="caution">
    <text evidence="2">The sequence shown here is derived from an EMBL/GenBank/DDBJ whole genome shotgun (WGS) entry which is preliminary data.</text>
</comment>
<protein>
    <submittedName>
        <fullName evidence="2">Uncharacterized protein</fullName>
    </submittedName>
</protein>
<feature type="transmembrane region" description="Helical" evidence="1">
    <location>
        <begin position="68"/>
        <end position="88"/>
    </location>
</feature>
<dbReference type="EMBL" id="AKKV01000026">
    <property type="protein sequence ID" value="EIT85159.1"/>
    <property type="molecule type" value="Genomic_DNA"/>
</dbReference>
<keyword evidence="3" id="KW-1185">Reference proteome</keyword>
<feature type="transmembrane region" description="Helical" evidence="1">
    <location>
        <begin position="35"/>
        <end position="56"/>
    </location>
</feature>
<evidence type="ECO:0000313" key="2">
    <source>
        <dbReference type="EMBL" id="EIT85159.1"/>
    </source>
</evidence>
<dbReference type="AlphaFoldDB" id="I8AI70"/>
<feature type="transmembrane region" description="Helical" evidence="1">
    <location>
        <begin position="135"/>
        <end position="156"/>
    </location>
</feature>
<evidence type="ECO:0000256" key="1">
    <source>
        <dbReference type="SAM" id="Phobius"/>
    </source>
</evidence>
<organism evidence="2 3">
    <name type="scientific">Fictibacillus macauensis ZFHKF-1</name>
    <dbReference type="NCBI Taxonomy" id="1196324"/>
    <lineage>
        <taxon>Bacteria</taxon>
        <taxon>Bacillati</taxon>
        <taxon>Bacillota</taxon>
        <taxon>Bacilli</taxon>
        <taxon>Bacillales</taxon>
        <taxon>Fictibacillaceae</taxon>
        <taxon>Fictibacillus</taxon>
    </lineage>
</organism>